<gene>
    <name evidence="1" type="ORF">JOQ06_000627</name>
</gene>
<dbReference type="InterPro" id="IPR012337">
    <property type="entry name" value="RNaseH-like_sf"/>
</dbReference>
<dbReference type="SUPFAM" id="SSF53098">
    <property type="entry name" value="Ribonuclease H-like"/>
    <property type="match status" value="1"/>
</dbReference>
<proteinExistence type="predicted"/>
<protein>
    <recommendedName>
        <fullName evidence="3">DUF4371 domain-containing protein</fullName>
    </recommendedName>
</protein>
<dbReference type="PANTHER" id="PTHR45913">
    <property type="entry name" value="EPM2A-INTERACTING PROTEIN 1"/>
    <property type="match status" value="1"/>
</dbReference>
<dbReference type="Proteomes" id="UP001219934">
    <property type="component" value="Unassembled WGS sequence"/>
</dbReference>
<reference evidence="1" key="1">
    <citation type="submission" date="2022-11" db="EMBL/GenBank/DDBJ databases">
        <title>Chromosome-level genome of Pogonophryne albipinna.</title>
        <authorList>
            <person name="Jo E."/>
        </authorList>
    </citation>
    <scope>NUCLEOTIDE SEQUENCE</scope>
    <source>
        <strain evidence="1">SGF0006</strain>
        <tissue evidence="1">Muscle</tissue>
    </source>
</reference>
<dbReference type="AlphaFoldDB" id="A0AAD6F883"/>
<evidence type="ECO:0000313" key="2">
    <source>
        <dbReference type="Proteomes" id="UP001219934"/>
    </source>
</evidence>
<keyword evidence="2" id="KW-1185">Reference proteome</keyword>
<comment type="caution">
    <text evidence="1">The sequence shown here is derived from an EMBL/GenBank/DDBJ whole genome shotgun (WGS) entry which is preliminary data.</text>
</comment>
<accession>A0AAD6F883</accession>
<evidence type="ECO:0000313" key="1">
    <source>
        <dbReference type="EMBL" id="KAJ4924387.1"/>
    </source>
</evidence>
<evidence type="ECO:0008006" key="3">
    <source>
        <dbReference type="Google" id="ProtNLM"/>
    </source>
</evidence>
<dbReference type="PANTHER" id="PTHR45913:SF10">
    <property type="entry name" value="DUF4371 DOMAIN-CONTAINING PROTEIN"/>
    <property type="match status" value="1"/>
</dbReference>
<dbReference type="EMBL" id="JAPTMU010000023">
    <property type="protein sequence ID" value="KAJ4924387.1"/>
    <property type="molecule type" value="Genomic_DNA"/>
</dbReference>
<name>A0AAD6F883_9TELE</name>
<organism evidence="1 2">
    <name type="scientific">Pogonophryne albipinna</name>
    <dbReference type="NCBI Taxonomy" id="1090488"/>
    <lineage>
        <taxon>Eukaryota</taxon>
        <taxon>Metazoa</taxon>
        <taxon>Chordata</taxon>
        <taxon>Craniata</taxon>
        <taxon>Vertebrata</taxon>
        <taxon>Euteleostomi</taxon>
        <taxon>Actinopterygii</taxon>
        <taxon>Neopterygii</taxon>
        <taxon>Teleostei</taxon>
        <taxon>Neoteleostei</taxon>
        <taxon>Acanthomorphata</taxon>
        <taxon>Eupercaria</taxon>
        <taxon>Perciformes</taxon>
        <taxon>Notothenioidei</taxon>
        <taxon>Pogonophryne</taxon>
    </lineage>
</organism>
<sequence>MPLSAKTVKDRTIKMAEDITRQQIKDINSAVAYSIACDESKDKGDIEQIALFCRYVNSAGPQEEIIELIPLKGQTRGEDICEAVLNCLRAKGINTTHLVSVATDGAPSMTGAQKGFVALLQKSLDRKLLTFHCILHQEALCAQTFPPECTELHNKVRWLSRGEVLKRFAACLEEVKTFLGSKGLTFPELEQPEWLEKLHFMVDMTAHLNTLNTALQGKGRTALHMLEEVLAFERKLTVLARDLQKGTLSHFPNLRDFKEAHMINSEYLHSAIIAMQTSFGKRFCDFREEKTTLSFPVTPLSLDPSLLNTTALAGVSQPDLEMELADIADKDIWVSKCKRLTADLEDVARQKAVLAQNHKWRDIDNLPKPDKLVFETWNAIPDVYVNMKKYALGVLSIFGSTYVCEQVFSNMNFIKSKHRARLTDDSLRSCVKMKVTAYSPDVQTLCAEVQEQKSH</sequence>